<protein>
    <recommendedName>
        <fullName evidence="4">GHMP kinase N-terminal domain-containing protein</fullName>
    </recommendedName>
</protein>
<dbReference type="InterPro" id="IPR020568">
    <property type="entry name" value="Ribosomal_Su5_D2-typ_SF"/>
</dbReference>
<dbReference type="GO" id="GO:0005524">
    <property type="term" value="F:ATP binding"/>
    <property type="evidence" value="ECO:0007669"/>
    <property type="project" value="UniProtKB-KW"/>
</dbReference>
<dbReference type="Pfam" id="PF00288">
    <property type="entry name" value="GHMP_kinases_N"/>
    <property type="match status" value="1"/>
</dbReference>
<accession>E1YBR2</accession>
<evidence type="ECO:0000256" key="2">
    <source>
        <dbReference type="ARBA" id="ARBA00022777"/>
    </source>
</evidence>
<sequence>MSNIIDILKSDIIEASVPCRIDMGGTLDISTFYYPLMYLNPCTFNIAVNLRTKVYLHPFDKGKIKVSSRGFKSAVYPIEKAPFNHSLGLMFAVASFFRADGIHIVIDSSSPPRSALGGSSAAAVALIAAFSKLFEKTGKKALSKQHIVLLAHAIEQSVAGVPCGLQDQLAAAFGGINAWYWNDGADGAPFKKKSIIKKSFFADFKKNLLLAYCGIPHESKNINSRWVNQFVSGKHRNLWDDIVTCTNKFVDALSNHKFVDAASFMNKETAIRKKMTPDVLDDIGRKLAKSAQNTNCGARFTGAGGGGCIWAIGEVADIEKLKPKWESVLSQRKGASLLDIEPDSEGLLIN</sequence>
<dbReference type="PANTHER" id="PTHR10457:SF7">
    <property type="entry name" value="GALACTOKINASE-RELATED"/>
    <property type="match status" value="1"/>
</dbReference>
<dbReference type="EMBL" id="FR695868">
    <property type="protein sequence ID" value="CBX28006.1"/>
    <property type="molecule type" value="Genomic_DNA"/>
</dbReference>
<dbReference type="SUPFAM" id="SSF54211">
    <property type="entry name" value="Ribosomal protein S5 domain 2-like"/>
    <property type="match status" value="1"/>
</dbReference>
<keyword evidence="3" id="KW-0067">ATP-binding</keyword>
<evidence type="ECO:0000256" key="1">
    <source>
        <dbReference type="ARBA" id="ARBA00022741"/>
    </source>
</evidence>
<dbReference type="Gene3D" id="3.30.230.120">
    <property type="match status" value="1"/>
</dbReference>
<reference evidence="5" key="1">
    <citation type="journal article" date="2011" name="Environ. Microbiol.">
        <title>Genomic insights into the metabolic potential of the polycyclic aromatic hydrocarbon degrading sulfate-reducing Deltaproteobacterium N47.</title>
        <authorList>
            <person name="Bergmann F."/>
            <person name="Selesi D."/>
            <person name="Weinmaier T."/>
            <person name="Tischler P."/>
            <person name="Rattei T."/>
            <person name="Meckenstock R.U."/>
        </authorList>
    </citation>
    <scope>NUCLEOTIDE SEQUENCE</scope>
</reference>
<keyword evidence="2" id="KW-0808">Transferase</keyword>
<dbReference type="PANTHER" id="PTHR10457">
    <property type="entry name" value="MEVALONATE KINASE/GALACTOKINASE"/>
    <property type="match status" value="1"/>
</dbReference>
<keyword evidence="1" id="KW-0547">Nucleotide-binding</keyword>
<name>E1YBR2_9BACT</name>
<dbReference type="GO" id="GO:0004335">
    <property type="term" value="F:galactokinase activity"/>
    <property type="evidence" value="ECO:0007669"/>
    <property type="project" value="TreeGrafter"/>
</dbReference>
<organism evidence="5">
    <name type="scientific">uncultured Desulfobacterium sp</name>
    <dbReference type="NCBI Taxonomy" id="201089"/>
    <lineage>
        <taxon>Bacteria</taxon>
        <taxon>Pseudomonadati</taxon>
        <taxon>Thermodesulfobacteriota</taxon>
        <taxon>Desulfobacteria</taxon>
        <taxon>Desulfobacterales</taxon>
        <taxon>Desulfobacteriaceae</taxon>
        <taxon>Desulfobacterium</taxon>
        <taxon>environmental samples</taxon>
    </lineage>
</organism>
<evidence type="ECO:0000259" key="4">
    <source>
        <dbReference type="Pfam" id="PF00288"/>
    </source>
</evidence>
<gene>
    <name evidence="5" type="ORF">N47_G33300</name>
</gene>
<evidence type="ECO:0000256" key="3">
    <source>
        <dbReference type="ARBA" id="ARBA00022840"/>
    </source>
</evidence>
<dbReference type="SUPFAM" id="SSF55060">
    <property type="entry name" value="GHMP Kinase, C-terminal domain"/>
    <property type="match status" value="1"/>
</dbReference>
<dbReference type="AlphaFoldDB" id="E1YBR2"/>
<proteinExistence type="predicted"/>
<dbReference type="InterPro" id="IPR036554">
    <property type="entry name" value="GHMP_kinase_C_sf"/>
</dbReference>
<keyword evidence="2" id="KW-0418">Kinase</keyword>
<dbReference type="PRINTS" id="PR00959">
    <property type="entry name" value="MEVGALKINASE"/>
</dbReference>
<feature type="domain" description="GHMP kinase N-terminal" evidence="4">
    <location>
        <begin position="95"/>
        <end position="175"/>
    </location>
</feature>
<evidence type="ECO:0000313" key="5">
    <source>
        <dbReference type="EMBL" id="CBX28006.1"/>
    </source>
</evidence>
<dbReference type="GO" id="GO:0005829">
    <property type="term" value="C:cytosol"/>
    <property type="evidence" value="ECO:0007669"/>
    <property type="project" value="TreeGrafter"/>
</dbReference>
<dbReference type="GO" id="GO:0006012">
    <property type="term" value="P:galactose metabolic process"/>
    <property type="evidence" value="ECO:0007669"/>
    <property type="project" value="TreeGrafter"/>
</dbReference>
<dbReference type="InterPro" id="IPR006204">
    <property type="entry name" value="GHMP_kinase_N_dom"/>
</dbReference>